<comment type="subcellular location">
    <subcellularLocation>
        <location evidence="8">Endomembrane system</location>
        <topology evidence="8">Lipid-anchor</topology>
        <orientation evidence="8">Cytoplasmic side</orientation>
    </subcellularLocation>
</comment>
<keyword evidence="7" id="KW-0636">Prenylation</keyword>
<dbReference type="SUPFAM" id="SSF52540">
    <property type="entry name" value="P-loop containing nucleoside triphosphate hydrolases"/>
    <property type="match status" value="1"/>
</dbReference>
<dbReference type="InterPro" id="IPR027417">
    <property type="entry name" value="P-loop_NTPase"/>
</dbReference>
<dbReference type="InterPro" id="IPR001806">
    <property type="entry name" value="Small_GTPase"/>
</dbReference>
<accession>A0ABQ8AG58</accession>
<keyword evidence="3" id="KW-0547">Nucleotide-binding</keyword>
<organism evidence="9 10">
    <name type="scientific">Brassica napus</name>
    <name type="common">Rape</name>
    <dbReference type="NCBI Taxonomy" id="3708"/>
    <lineage>
        <taxon>Eukaryota</taxon>
        <taxon>Viridiplantae</taxon>
        <taxon>Streptophyta</taxon>
        <taxon>Embryophyta</taxon>
        <taxon>Tracheophyta</taxon>
        <taxon>Spermatophyta</taxon>
        <taxon>Magnoliopsida</taxon>
        <taxon>eudicotyledons</taxon>
        <taxon>Gunneridae</taxon>
        <taxon>Pentapetalae</taxon>
        <taxon>rosids</taxon>
        <taxon>malvids</taxon>
        <taxon>Brassicales</taxon>
        <taxon>Brassicaceae</taxon>
        <taxon>Brassiceae</taxon>
        <taxon>Brassica</taxon>
    </lineage>
</organism>
<evidence type="ECO:0000313" key="10">
    <source>
        <dbReference type="Proteomes" id="UP000824890"/>
    </source>
</evidence>
<keyword evidence="10" id="KW-1185">Reference proteome</keyword>
<dbReference type="Pfam" id="PF00071">
    <property type="entry name" value="Ras"/>
    <property type="match status" value="1"/>
</dbReference>
<gene>
    <name evidence="9" type="ORF">HID58_053969</name>
</gene>
<dbReference type="PANTHER" id="PTHR47981:SF20">
    <property type="entry name" value="RAS-RELATED PROTEIN RAB-7A"/>
    <property type="match status" value="1"/>
</dbReference>
<keyword evidence="5" id="KW-0342">GTP-binding</keyword>
<evidence type="ECO:0000313" key="9">
    <source>
        <dbReference type="EMBL" id="KAH0891540.1"/>
    </source>
</evidence>
<keyword evidence="4" id="KW-0813">Transport</keyword>
<name>A0ABQ8AG58_BRANA</name>
<evidence type="ECO:0000256" key="2">
    <source>
        <dbReference type="ARBA" id="ARBA00022481"/>
    </source>
</evidence>
<evidence type="ECO:0000256" key="5">
    <source>
        <dbReference type="ARBA" id="ARBA00023134"/>
    </source>
</evidence>
<keyword evidence="6" id="KW-0449">Lipoprotein</keyword>
<evidence type="ECO:0000256" key="7">
    <source>
        <dbReference type="ARBA" id="ARBA00023289"/>
    </source>
</evidence>
<comment type="caution">
    <text evidence="9">The sequence shown here is derived from an EMBL/GenBank/DDBJ whole genome shotgun (WGS) entry which is preliminary data.</text>
</comment>
<evidence type="ECO:0000256" key="1">
    <source>
        <dbReference type="ARBA" id="ARBA00006270"/>
    </source>
</evidence>
<comment type="similarity">
    <text evidence="1">Belongs to the small GTPase superfamily. Rab family.</text>
</comment>
<evidence type="ECO:0000256" key="4">
    <source>
        <dbReference type="ARBA" id="ARBA00022927"/>
    </source>
</evidence>
<feature type="non-terminal residue" evidence="9">
    <location>
        <position position="1"/>
    </location>
</feature>
<protein>
    <submittedName>
        <fullName evidence="9">Uncharacterized protein</fullName>
    </submittedName>
</protein>
<reference evidence="9 10" key="1">
    <citation type="submission" date="2021-05" db="EMBL/GenBank/DDBJ databases">
        <title>Genome Assembly of Synthetic Allotetraploid Brassica napus Reveals Homoeologous Exchanges between Subgenomes.</title>
        <authorList>
            <person name="Davis J.T."/>
        </authorList>
    </citation>
    <scope>NUCLEOTIDE SEQUENCE [LARGE SCALE GENOMIC DNA]</scope>
    <source>
        <strain evidence="10">cv. Da-Ae</strain>
        <tissue evidence="9">Seedling</tissue>
    </source>
</reference>
<keyword evidence="4" id="KW-0653">Protein transport</keyword>
<dbReference type="Gene3D" id="3.40.50.300">
    <property type="entry name" value="P-loop containing nucleotide triphosphate hydrolases"/>
    <property type="match status" value="1"/>
</dbReference>
<proteinExistence type="inferred from homology"/>
<dbReference type="PANTHER" id="PTHR47981">
    <property type="entry name" value="RAB FAMILY"/>
    <property type="match status" value="1"/>
</dbReference>
<dbReference type="PROSITE" id="PS51419">
    <property type="entry name" value="RAB"/>
    <property type="match status" value="1"/>
</dbReference>
<evidence type="ECO:0000256" key="8">
    <source>
        <dbReference type="ARBA" id="ARBA00046278"/>
    </source>
</evidence>
<dbReference type="EMBL" id="JAGKQM010000013">
    <property type="protein sequence ID" value="KAH0891540.1"/>
    <property type="molecule type" value="Genomic_DNA"/>
</dbReference>
<evidence type="ECO:0000256" key="3">
    <source>
        <dbReference type="ARBA" id="ARBA00022741"/>
    </source>
</evidence>
<evidence type="ECO:0000256" key="6">
    <source>
        <dbReference type="ARBA" id="ARBA00023288"/>
    </source>
</evidence>
<sequence>ICECNVCSYQRDRICCCVLVYDDSDRASFVSLNEHIDDLVVQAQPDAYKFKYVVLGNKVDIRRPRAFSKSKARVWCNLNRDAFYFETSATKEAI</sequence>
<keyword evidence="2" id="KW-0488">Methylation</keyword>
<dbReference type="Proteomes" id="UP000824890">
    <property type="component" value="Unassembled WGS sequence"/>
</dbReference>